<evidence type="ECO:0000313" key="7">
    <source>
        <dbReference type="EMBL" id="NWZ86455.1"/>
    </source>
</evidence>
<feature type="non-terminal residue" evidence="7">
    <location>
        <position position="1"/>
    </location>
</feature>
<dbReference type="InterPro" id="IPR013106">
    <property type="entry name" value="Ig_V-set"/>
</dbReference>
<dbReference type="Proteomes" id="UP000540071">
    <property type="component" value="Unassembled WGS sequence"/>
</dbReference>
<dbReference type="SUPFAM" id="SSF48726">
    <property type="entry name" value="Immunoglobulin"/>
    <property type="match status" value="3"/>
</dbReference>
<dbReference type="SMART" id="SM00409">
    <property type="entry name" value="IG"/>
    <property type="match status" value="2"/>
</dbReference>
<dbReference type="Gene3D" id="2.60.40.10">
    <property type="entry name" value="Immunoglobulins"/>
    <property type="match status" value="3"/>
</dbReference>
<dbReference type="PROSITE" id="PS50835">
    <property type="entry name" value="IG_LIKE"/>
    <property type="match status" value="1"/>
</dbReference>
<dbReference type="Pfam" id="PF07686">
    <property type="entry name" value="V-set"/>
    <property type="match status" value="2"/>
</dbReference>
<evidence type="ECO:0000313" key="8">
    <source>
        <dbReference type="Proteomes" id="UP000540071"/>
    </source>
</evidence>
<dbReference type="GO" id="GO:0004888">
    <property type="term" value="F:transmembrane signaling receptor activity"/>
    <property type="evidence" value="ECO:0007669"/>
    <property type="project" value="TreeGrafter"/>
</dbReference>
<dbReference type="PANTHER" id="PTHR11860">
    <property type="entry name" value="POLYMERIC-IMMUNOGLOBULIN RECEPTOR"/>
    <property type="match status" value="1"/>
</dbReference>
<comment type="subcellular location">
    <subcellularLocation>
        <location evidence="1">Membrane</location>
    </subcellularLocation>
</comment>
<dbReference type="InterPro" id="IPR050671">
    <property type="entry name" value="CD300_family_receptors"/>
</dbReference>
<comment type="caution">
    <text evidence="7">The sequence shown here is derived from an EMBL/GenBank/DDBJ whole genome shotgun (WGS) entry which is preliminary data.</text>
</comment>
<evidence type="ECO:0000256" key="4">
    <source>
        <dbReference type="SAM" id="MobiDB-lite"/>
    </source>
</evidence>
<dbReference type="InterPro" id="IPR013783">
    <property type="entry name" value="Ig-like_fold"/>
</dbReference>
<dbReference type="PANTHER" id="PTHR11860:SF87">
    <property type="entry name" value="CMRF35-LIKE MOLECULE 8"/>
    <property type="match status" value="1"/>
</dbReference>
<feature type="compositionally biased region" description="Low complexity" evidence="4">
    <location>
        <begin position="277"/>
        <end position="289"/>
    </location>
</feature>
<organism evidence="7 8">
    <name type="scientific">Poecile atricapillus</name>
    <name type="common">Black-capped chickadee</name>
    <name type="synonym">Parus atricapillus</name>
    <dbReference type="NCBI Taxonomy" id="48891"/>
    <lineage>
        <taxon>Eukaryota</taxon>
        <taxon>Metazoa</taxon>
        <taxon>Chordata</taxon>
        <taxon>Craniata</taxon>
        <taxon>Vertebrata</taxon>
        <taxon>Euteleostomi</taxon>
        <taxon>Archelosauria</taxon>
        <taxon>Archosauria</taxon>
        <taxon>Dinosauria</taxon>
        <taxon>Saurischia</taxon>
        <taxon>Theropoda</taxon>
        <taxon>Coelurosauria</taxon>
        <taxon>Aves</taxon>
        <taxon>Neognathae</taxon>
        <taxon>Neoaves</taxon>
        <taxon>Telluraves</taxon>
        <taxon>Australaves</taxon>
        <taxon>Passeriformes</taxon>
        <taxon>Paridae</taxon>
        <taxon>Poecile</taxon>
    </lineage>
</organism>
<keyword evidence="8" id="KW-1185">Reference proteome</keyword>
<dbReference type="CDD" id="cd05716">
    <property type="entry name" value="IgV_pIgR_like"/>
    <property type="match status" value="2"/>
</dbReference>
<feature type="region of interest" description="Disordered" evidence="4">
    <location>
        <begin position="275"/>
        <end position="295"/>
    </location>
</feature>
<accession>A0A7K7R3R2</accession>
<reference evidence="7 8" key="1">
    <citation type="submission" date="2019-09" db="EMBL/GenBank/DDBJ databases">
        <title>Bird 10,000 Genomes (B10K) Project - Family phase.</title>
        <authorList>
            <person name="Zhang G."/>
        </authorList>
    </citation>
    <scope>NUCLEOTIDE SEQUENCE [LARGE SCALE GENOMIC DNA]</scope>
    <source>
        <strain evidence="7">OUT-0023</strain>
        <tissue evidence="7">Blood</tissue>
    </source>
</reference>
<feature type="transmembrane region" description="Helical" evidence="5">
    <location>
        <begin position="365"/>
        <end position="387"/>
    </location>
</feature>
<protein>
    <submittedName>
        <fullName evidence="7">PIGR protein</fullName>
    </submittedName>
</protein>
<evidence type="ECO:0000259" key="6">
    <source>
        <dbReference type="PROSITE" id="PS50835"/>
    </source>
</evidence>
<dbReference type="AlphaFoldDB" id="A0A7K7R3R2"/>
<feature type="domain" description="Ig-like" evidence="6">
    <location>
        <begin position="47"/>
        <end position="149"/>
    </location>
</feature>
<dbReference type="InterPro" id="IPR036179">
    <property type="entry name" value="Ig-like_dom_sf"/>
</dbReference>
<dbReference type="InterPro" id="IPR007110">
    <property type="entry name" value="Ig-like_dom"/>
</dbReference>
<gene>
    <name evidence="7" type="primary">Pigr_1</name>
    <name evidence="7" type="ORF">POEATR_R15927</name>
</gene>
<dbReference type="InterPro" id="IPR003599">
    <property type="entry name" value="Ig_sub"/>
</dbReference>
<proteinExistence type="predicted"/>
<evidence type="ECO:0000256" key="2">
    <source>
        <dbReference type="ARBA" id="ARBA00022692"/>
    </source>
</evidence>
<keyword evidence="5" id="KW-1133">Transmembrane helix</keyword>
<keyword evidence="2 5" id="KW-0812">Transmembrane</keyword>
<keyword evidence="3 5" id="KW-0472">Membrane</keyword>
<sequence length="397" mass="42541">ALGDVPQNGTFTVTMTRLRSSDSGTYRCGIGSTKQGLYISINLTVLPDAAVSRPTQLVRGDLHGSVTILCPSGDTQSHHKRFWCKVGRRSCTLIASSDGFVGRRYQGRIVITPQDSSGASKVLINDLKKEDSGLYLCGTQGPRGQESLQEVVLLVATASALPRRPKFLSGTVGGSLSFQCHHDPKGTYEKKYLCRWQGGSCPLLLDDEGFVLESYRGRIQMSSSHPEHGSFTVLLRQLREEDEGWYWCGARSGHTELTASLKLLIHKGTCSSWDPGTATAPSPAAPSTARHGSMADVMGTVPKDTTVASVTHGTTVASVTKDTTMDTVTKDTMGTVPKDTTVASDSKPNLTLVVDLPSSSGEPRLLPAVLPALLLLICITITILTLAKIKLQKQTGK</sequence>
<evidence type="ECO:0000256" key="3">
    <source>
        <dbReference type="ARBA" id="ARBA00023136"/>
    </source>
</evidence>
<name>A0A7K7R3R2_POEAT</name>
<dbReference type="GO" id="GO:0005886">
    <property type="term" value="C:plasma membrane"/>
    <property type="evidence" value="ECO:0007669"/>
    <property type="project" value="TreeGrafter"/>
</dbReference>
<feature type="non-terminal residue" evidence="7">
    <location>
        <position position="397"/>
    </location>
</feature>
<evidence type="ECO:0000256" key="1">
    <source>
        <dbReference type="ARBA" id="ARBA00004370"/>
    </source>
</evidence>
<evidence type="ECO:0000256" key="5">
    <source>
        <dbReference type="SAM" id="Phobius"/>
    </source>
</evidence>
<dbReference type="EMBL" id="VZSS01000143">
    <property type="protein sequence ID" value="NWZ86455.1"/>
    <property type="molecule type" value="Genomic_DNA"/>
</dbReference>